<evidence type="ECO:0000313" key="3">
    <source>
        <dbReference type="RefSeq" id="XP_024887039.1"/>
    </source>
</evidence>
<dbReference type="Proteomes" id="UP000504618">
    <property type="component" value="Unplaced"/>
</dbReference>
<dbReference type="Pfam" id="PF18701">
    <property type="entry name" value="DUF5641"/>
    <property type="match status" value="1"/>
</dbReference>
<dbReference type="Gene3D" id="3.30.420.10">
    <property type="entry name" value="Ribonuclease H-like superfamily/Ribonuclease H"/>
    <property type="match status" value="1"/>
</dbReference>
<dbReference type="GeneID" id="112464327"/>
<protein>
    <submittedName>
        <fullName evidence="3">Uncharacterized protein LOC112464327</fullName>
    </submittedName>
</protein>
<dbReference type="InterPro" id="IPR040676">
    <property type="entry name" value="DUF5641"/>
</dbReference>
<dbReference type="InterPro" id="IPR012337">
    <property type="entry name" value="RNaseH-like_sf"/>
</dbReference>
<accession>A0A6J1QWJ2</accession>
<dbReference type="PANTHER" id="PTHR47331">
    <property type="entry name" value="PHD-TYPE DOMAIN-CONTAINING PROTEIN"/>
    <property type="match status" value="1"/>
</dbReference>
<dbReference type="AlphaFoldDB" id="A0A6J1QWJ2"/>
<dbReference type="RefSeq" id="XP_024887039.1">
    <property type="nucleotide sequence ID" value="XM_025031271.1"/>
</dbReference>
<name>A0A6J1QWJ2_9HYME</name>
<gene>
    <name evidence="3" type="primary">LOC112464327</name>
</gene>
<organism evidence="2 3">
    <name type="scientific">Temnothorax curvispinosus</name>
    <dbReference type="NCBI Taxonomy" id="300111"/>
    <lineage>
        <taxon>Eukaryota</taxon>
        <taxon>Metazoa</taxon>
        <taxon>Ecdysozoa</taxon>
        <taxon>Arthropoda</taxon>
        <taxon>Hexapoda</taxon>
        <taxon>Insecta</taxon>
        <taxon>Pterygota</taxon>
        <taxon>Neoptera</taxon>
        <taxon>Endopterygota</taxon>
        <taxon>Hymenoptera</taxon>
        <taxon>Apocrita</taxon>
        <taxon>Aculeata</taxon>
        <taxon>Formicoidea</taxon>
        <taxon>Formicidae</taxon>
        <taxon>Myrmicinae</taxon>
        <taxon>Temnothorax</taxon>
    </lineage>
</organism>
<dbReference type="PROSITE" id="PS50994">
    <property type="entry name" value="INTEGRASE"/>
    <property type="match status" value="1"/>
</dbReference>
<dbReference type="SUPFAM" id="SSF53098">
    <property type="entry name" value="Ribonuclease H-like"/>
    <property type="match status" value="1"/>
</dbReference>
<dbReference type="GO" id="GO:0003676">
    <property type="term" value="F:nucleic acid binding"/>
    <property type="evidence" value="ECO:0007669"/>
    <property type="project" value="InterPro"/>
</dbReference>
<dbReference type="InterPro" id="IPR036397">
    <property type="entry name" value="RNaseH_sf"/>
</dbReference>
<dbReference type="InterPro" id="IPR001584">
    <property type="entry name" value="Integrase_cat-core"/>
</dbReference>
<feature type="domain" description="Integrase catalytic" evidence="1">
    <location>
        <begin position="11"/>
        <end position="204"/>
    </location>
</feature>
<evidence type="ECO:0000313" key="2">
    <source>
        <dbReference type="Proteomes" id="UP000504618"/>
    </source>
</evidence>
<evidence type="ECO:0000259" key="1">
    <source>
        <dbReference type="PROSITE" id="PS50994"/>
    </source>
</evidence>
<sequence length="321" mass="37055">MGDLSKERVRGSVKPFTNVGVDYAGPLQVRESRRRGRVHTSKAWIAVFTCFATKATHLELVTELSTQAFLAALRRFVARRGICSQIVSDNRTNFIGAARELREVYEFLEREQRTISDHLTQQRIQWKFILPRAPHMGGLWEAPLKAAKRHLNTVTKGLVSTFEEYYTLLTKIESILNSRSLTPLSNDPNDTTVLTPAHFLIGESLLLPAEHDYFEIPDSRLSRWQHLQKVRQHFWKRWYNEYLQELQKRQKWYTKGDNLEVGTLVLLKEDNVPPLQWVLGRVVEVIPGTDNIVRVAIVRTAGRLFKRAVTKLCPLPKEDAD</sequence>
<proteinExistence type="predicted"/>
<reference evidence="3" key="1">
    <citation type="submission" date="2025-08" db="UniProtKB">
        <authorList>
            <consortium name="RefSeq"/>
        </authorList>
    </citation>
    <scope>IDENTIFICATION</scope>
    <source>
        <tissue evidence="3">Whole body</tissue>
    </source>
</reference>
<dbReference type="OrthoDB" id="6432478at2759"/>
<dbReference type="GO" id="GO:0015074">
    <property type="term" value="P:DNA integration"/>
    <property type="evidence" value="ECO:0007669"/>
    <property type="project" value="InterPro"/>
</dbReference>
<keyword evidence="2" id="KW-1185">Reference proteome</keyword>